<feature type="compositionally biased region" description="Polar residues" evidence="1">
    <location>
        <begin position="1"/>
        <end position="21"/>
    </location>
</feature>
<evidence type="ECO:0000256" key="1">
    <source>
        <dbReference type="SAM" id="MobiDB-lite"/>
    </source>
</evidence>
<name>A0A9P7DJH8_9AGAM</name>
<feature type="domain" description="DUF6532" evidence="2">
    <location>
        <begin position="185"/>
        <end position="378"/>
    </location>
</feature>
<dbReference type="EMBL" id="JABBWE010000021">
    <property type="protein sequence ID" value="KAG1795619.1"/>
    <property type="molecule type" value="Genomic_DNA"/>
</dbReference>
<accession>A0A9P7DJH8</accession>
<sequence>MYNDGTPHQHSTQDGSGQSSPKIMVLQDDSDPNQSFDWLHSTFGCSASDMQRAFDFNTPIMTSDRVDAEPESLPGSHPMIDNIHYPRLFSPQVRHAPYTIPRRYRPSPSPREGTSQSAASFDPSPSPVLDVLPPAPTAPLAPSPALSPAPSPAPSLAPATSAQIVPSILFGLADLTQAKLVALFRLKCKIFASSFLPSDDSATKKMATDCLDEVCRNSPELSAWTKTTNGKDEIVKMCSALVTIRKNMQALTRSAVLWGYGLHQLLHTEKKGVIKEFVGSLLINEAFLRGVITVNGERVNIPFAHQALQYYIRQLLFHDKQYRKFIGIERNLKPLYTYTSVLFKWALTEMSSGAFKDTDFKIIDATAEHDDMVTLFETLTKEQIDALTTSVFD</sequence>
<dbReference type="OrthoDB" id="2652632at2759"/>
<dbReference type="GeneID" id="64600151"/>
<reference evidence="3" key="1">
    <citation type="journal article" date="2020" name="New Phytol.">
        <title>Comparative genomics reveals dynamic genome evolution in host specialist ectomycorrhizal fungi.</title>
        <authorList>
            <person name="Lofgren L.A."/>
            <person name="Nguyen N.H."/>
            <person name="Vilgalys R."/>
            <person name="Ruytinx J."/>
            <person name="Liao H.L."/>
            <person name="Branco S."/>
            <person name="Kuo A."/>
            <person name="LaButti K."/>
            <person name="Lipzen A."/>
            <person name="Andreopoulos W."/>
            <person name="Pangilinan J."/>
            <person name="Riley R."/>
            <person name="Hundley H."/>
            <person name="Na H."/>
            <person name="Barry K."/>
            <person name="Grigoriev I.V."/>
            <person name="Stajich J.E."/>
            <person name="Kennedy P.G."/>
        </authorList>
    </citation>
    <scope>NUCLEOTIDE SEQUENCE</scope>
    <source>
        <strain evidence="3">S12</strain>
    </source>
</reference>
<dbReference type="AlphaFoldDB" id="A0A9P7DJH8"/>
<keyword evidence="4" id="KW-1185">Reference proteome</keyword>
<evidence type="ECO:0000259" key="2">
    <source>
        <dbReference type="Pfam" id="PF20149"/>
    </source>
</evidence>
<dbReference type="Pfam" id="PF20149">
    <property type="entry name" value="DUF6532"/>
    <property type="match status" value="1"/>
</dbReference>
<dbReference type="RefSeq" id="XP_041161373.1">
    <property type="nucleotide sequence ID" value="XM_041306387.1"/>
</dbReference>
<feature type="region of interest" description="Disordered" evidence="1">
    <location>
        <begin position="100"/>
        <end position="157"/>
    </location>
</feature>
<feature type="compositionally biased region" description="Pro residues" evidence="1">
    <location>
        <begin position="133"/>
        <end position="155"/>
    </location>
</feature>
<organism evidence="3 4">
    <name type="scientific">Suillus plorans</name>
    <dbReference type="NCBI Taxonomy" id="116603"/>
    <lineage>
        <taxon>Eukaryota</taxon>
        <taxon>Fungi</taxon>
        <taxon>Dikarya</taxon>
        <taxon>Basidiomycota</taxon>
        <taxon>Agaricomycotina</taxon>
        <taxon>Agaricomycetes</taxon>
        <taxon>Agaricomycetidae</taxon>
        <taxon>Boletales</taxon>
        <taxon>Suillineae</taxon>
        <taxon>Suillaceae</taxon>
        <taxon>Suillus</taxon>
    </lineage>
</organism>
<evidence type="ECO:0000313" key="4">
    <source>
        <dbReference type="Proteomes" id="UP000719766"/>
    </source>
</evidence>
<gene>
    <name evidence="3" type="ORF">HD556DRAFT_1441955</name>
</gene>
<comment type="caution">
    <text evidence="3">The sequence shown here is derived from an EMBL/GenBank/DDBJ whole genome shotgun (WGS) entry which is preliminary data.</text>
</comment>
<proteinExistence type="predicted"/>
<evidence type="ECO:0000313" key="3">
    <source>
        <dbReference type="EMBL" id="KAG1795619.1"/>
    </source>
</evidence>
<dbReference type="InterPro" id="IPR045341">
    <property type="entry name" value="DUF6532"/>
</dbReference>
<protein>
    <recommendedName>
        <fullName evidence="2">DUF6532 domain-containing protein</fullName>
    </recommendedName>
</protein>
<feature type="region of interest" description="Disordered" evidence="1">
    <location>
        <begin position="1"/>
        <end position="31"/>
    </location>
</feature>
<dbReference type="Proteomes" id="UP000719766">
    <property type="component" value="Unassembled WGS sequence"/>
</dbReference>